<evidence type="ECO:0000256" key="1">
    <source>
        <dbReference type="SAM" id="Phobius"/>
    </source>
</evidence>
<gene>
    <name evidence="2" type="ORF">SPHA_23399</name>
</gene>
<feature type="transmembrane region" description="Helical" evidence="1">
    <location>
        <begin position="116"/>
        <end position="142"/>
    </location>
</feature>
<keyword evidence="1" id="KW-0472">Membrane</keyword>
<feature type="transmembrane region" description="Helical" evidence="1">
    <location>
        <begin position="50"/>
        <end position="77"/>
    </location>
</feature>
<organism evidence="2 3">
    <name type="scientific">Acanthosepion pharaonis</name>
    <name type="common">Pharaoh cuttlefish</name>
    <name type="synonym">Sepia pharaonis</name>
    <dbReference type="NCBI Taxonomy" id="158019"/>
    <lineage>
        <taxon>Eukaryota</taxon>
        <taxon>Metazoa</taxon>
        <taxon>Spiralia</taxon>
        <taxon>Lophotrochozoa</taxon>
        <taxon>Mollusca</taxon>
        <taxon>Cephalopoda</taxon>
        <taxon>Coleoidea</taxon>
        <taxon>Decapodiformes</taxon>
        <taxon>Sepiida</taxon>
        <taxon>Sepiina</taxon>
        <taxon>Sepiidae</taxon>
        <taxon>Acanthosepion</taxon>
    </lineage>
</organism>
<dbReference type="AlphaFoldDB" id="A0A812BSW8"/>
<proteinExistence type="predicted"/>
<comment type="caution">
    <text evidence="2">The sequence shown here is derived from an EMBL/GenBank/DDBJ whole genome shotgun (WGS) entry which is preliminary data.</text>
</comment>
<reference evidence="2" key="1">
    <citation type="submission" date="2021-01" db="EMBL/GenBank/DDBJ databases">
        <authorList>
            <person name="Li R."/>
            <person name="Bekaert M."/>
        </authorList>
    </citation>
    <scope>NUCLEOTIDE SEQUENCE</scope>
    <source>
        <strain evidence="2">Farmed</strain>
    </source>
</reference>
<evidence type="ECO:0000313" key="2">
    <source>
        <dbReference type="EMBL" id="CAE1242652.1"/>
    </source>
</evidence>
<feature type="transmembrane region" description="Helical" evidence="1">
    <location>
        <begin position="84"/>
        <end position="104"/>
    </location>
</feature>
<dbReference type="Proteomes" id="UP000597762">
    <property type="component" value="Unassembled WGS sequence"/>
</dbReference>
<accession>A0A812BSW8</accession>
<sequence>MATFSCHCCPSFPFSLLLPSSFFILSLSPPHCHHPSFLSPSLPSSSFFPLSLIAIILLLSLIAIILLLSLIVIILLLSSLSLPSLSIFFPLTLITIFLLIFLFLSHHHDNSSFHSLINIIHLFSLSLTLSSFFFSLITIVLLCSLSNSHQPKTFLQKDINSYTVYFAIYKFIY</sequence>
<protein>
    <submittedName>
        <fullName evidence="2">Uncharacterized protein</fullName>
    </submittedName>
</protein>
<keyword evidence="1" id="KW-1133">Transmembrane helix</keyword>
<keyword evidence="1" id="KW-0812">Transmembrane</keyword>
<evidence type="ECO:0000313" key="3">
    <source>
        <dbReference type="Proteomes" id="UP000597762"/>
    </source>
</evidence>
<dbReference type="EMBL" id="CAHIKZ030000867">
    <property type="protein sequence ID" value="CAE1242652.1"/>
    <property type="molecule type" value="Genomic_DNA"/>
</dbReference>
<name>A0A812BSW8_ACAPH</name>
<keyword evidence="3" id="KW-1185">Reference proteome</keyword>